<organism evidence="9">
    <name type="scientific">Anthurium amnicola</name>
    <dbReference type="NCBI Taxonomy" id="1678845"/>
    <lineage>
        <taxon>Eukaryota</taxon>
        <taxon>Viridiplantae</taxon>
        <taxon>Streptophyta</taxon>
        <taxon>Embryophyta</taxon>
        <taxon>Tracheophyta</taxon>
        <taxon>Spermatophyta</taxon>
        <taxon>Magnoliopsida</taxon>
        <taxon>Liliopsida</taxon>
        <taxon>Araceae</taxon>
        <taxon>Pothoideae</taxon>
        <taxon>Potheae</taxon>
        <taxon>Anthurium</taxon>
    </lineage>
</organism>
<proteinExistence type="predicted"/>
<dbReference type="GO" id="GO:0005886">
    <property type="term" value="C:plasma membrane"/>
    <property type="evidence" value="ECO:0007669"/>
    <property type="project" value="TreeGrafter"/>
</dbReference>
<feature type="region of interest" description="Disordered" evidence="5">
    <location>
        <begin position="1"/>
        <end position="58"/>
    </location>
</feature>
<dbReference type="GO" id="GO:0098542">
    <property type="term" value="P:defense response to other organism"/>
    <property type="evidence" value="ECO:0007669"/>
    <property type="project" value="InterPro"/>
</dbReference>
<dbReference type="PANTHER" id="PTHR31234">
    <property type="entry name" value="LATE EMBRYOGENESIS ABUNDANT (LEA) HYDROXYPROLINE-RICH GLYCOPROTEIN FAMILY"/>
    <property type="match status" value="1"/>
</dbReference>
<evidence type="ECO:0000313" key="10">
    <source>
        <dbReference type="EMBL" id="JAT59298.1"/>
    </source>
</evidence>
<feature type="compositionally biased region" description="Pro residues" evidence="5">
    <location>
        <begin position="24"/>
        <end position="44"/>
    </location>
</feature>
<accession>A0A1D1Y2F7</accession>
<sequence length="264" mass="28808">MEERPPAKPKPVLQKPPGYRDPAAPRPAPPRPPPPRKQPLPPSFRPGSNNPKHYRRRPPRASCRRLCCWIFVALLVLLFALAVAGALSYLWFQPKLPSFHLVSVQNPQFAVTAKPDGSFLDARTVVRLQVANPNGKIGFFYAPMEARVAVPGDDDDGGEDVSLGSGYYPAFEQGKRNSTTVRFEARVKGVAVDDGLGRRLGSGFRSKSLRVLVEVRTKVGVVAGGKRSGKLAVRVLCGELSSRQVEGGASAKCTINLLKWINIH</sequence>
<keyword evidence="2 6" id="KW-0812">Transmembrane</keyword>
<dbReference type="PANTHER" id="PTHR31234:SF35">
    <property type="entry name" value="LATE EMBRYOGENESIS ABUNDANT (LEA) HYDROXYPROLINE-RICH GLYCOPROTEIN FAMILY"/>
    <property type="match status" value="1"/>
</dbReference>
<feature type="transmembrane region" description="Helical" evidence="6">
    <location>
        <begin position="66"/>
        <end position="92"/>
    </location>
</feature>
<keyword evidence="4 6" id="KW-0472">Membrane</keyword>
<evidence type="ECO:0000256" key="5">
    <source>
        <dbReference type="SAM" id="MobiDB-lite"/>
    </source>
</evidence>
<evidence type="ECO:0000256" key="6">
    <source>
        <dbReference type="SAM" id="Phobius"/>
    </source>
</evidence>
<dbReference type="InterPro" id="IPR044839">
    <property type="entry name" value="NDR1-like"/>
</dbReference>
<dbReference type="AlphaFoldDB" id="A0A1D1Y2F7"/>
<name>A0A1D1Y2F7_9ARAE</name>
<evidence type="ECO:0000256" key="2">
    <source>
        <dbReference type="ARBA" id="ARBA00022692"/>
    </source>
</evidence>
<dbReference type="EMBL" id="GDJX01024390">
    <property type="protein sequence ID" value="JAT43546.1"/>
    <property type="molecule type" value="Transcribed_RNA"/>
</dbReference>
<evidence type="ECO:0000259" key="7">
    <source>
        <dbReference type="Pfam" id="PF03168"/>
    </source>
</evidence>
<dbReference type="Pfam" id="PF03168">
    <property type="entry name" value="LEA_2"/>
    <property type="match status" value="1"/>
</dbReference>
<feature type="domain" description="Late embryogenesis abundant protein LEA-2 subgroup" evidence="7">
    <location>
        <begin position="128"/>
        <end position="234"/>
    </location>
</feature>
<reference evidence="9" key="1">
    <citation type="submission" date="2015-07" db="EMBL/GenBank/DDBJ databases">
        <title>Transcriptome Assembly of Anthurium amnicola.</title>
        <authorList>
            <person name="Suzuki J."/>
        </authorList>
    </citation>
    <scope>NUCLEOTIDE SEQUENCE</scope>
</reference>
<protein>
    <recommendedName>
        <fullName evidence="7">Late embryogenesis abundant protein LEA-2 subgroup domain-containing protein</fullName>
    </recommendedName>
</protein>
<evidence type="ECO:0000313" key="8">
    <source>
        <dbReference type="EMBL" id="JAT43546.1"/>
    </source>
</evidence>
<dbReference type="EMBL" id="GDJX01008638">
    <property type="protein sequence ID" value="JAT59298.1"/>
    <property type="molecule type" value="Transcribed_RNA"/>
</dbReference>
<gene>
    <name evidence="9" type="ORF">g.68947</name>
    <name evidence="10" type="ORF">g.68949</name>
    <name evidence="8" type="ORF">g.68951</name>
</gene>
<dbReference type="InterPro" id="IPR004864">
    <property type="entry name" value="LEA_2"/>
</dbReference>
<keyword evidence="3 6" id="KW-1133">Transmembrane helix</keyword>
<evidence type="ECO:0000313" key="9">
    <source>
        <dbReference type="EMBL" id="JAT48814.1"/>
    </source>
</evidence>
<evidence type="ECO:0000256" key="3">
    <source>
        <dbReference type="ARBA" id="ARBA00022989"/>
    </source>
</evidence>
<evidence type="ECO:0000256" key="4">
    <source>
        <dbReference type="ARBA" id="ARBA00023136"/>
    </source>
</evidence>
<evidence type="ECO:0000256" key="1">
    <source>
        <dbReference type="ARBA" id="ARBA00004167"/>
    </source>
</evidence>
<dbReference type="EMBL" id="GDJX01019122">
    <property type="protein sequence ID" value="JAT48814.1"/>
    <property type="molecule type" value="Transcribed_RNA"/>
</dbReference>
<comment type="subcellular location">
    <subcellularLocation>
        <location evidence="1">Membrane</location>
        <topology evidence="1">Single-pass membrane protein</topology>
    </subcellularLocation>
</comment>